<dbReference type="GO" id="GO:0003723">
    <property type="term" value="F:RNA binding"/>
    <property type="evidence" value="ECO:0007669"/>
    <property type="project" value="UniProtKB-KW"/>
</dbReference>
<dbReference type="GO" id="GO:0001522">
    <property type="term" value="P:pseudouridine synthesis"/>
    <property type="evidence" value="ECO:0007669"/>
    <property type="project" value="InterPro"/>
</dbReference>
<dbReference type="InterPro" id="IPR020103">
    <property type="entry name" value="PsdUridine_synth_cat_dom_sf"/>
</dbReference>
<dbReference type="InterPro" id="IPR018496">
    <property type="entry name" value="PsdUridine_synth_RsuA/RluB_CS"/>
</dbReference>
<feature type="domain" description="RNA-binding S4" evidence="4">
    <location>
        <begin position="8"/>
        <end position="75"/>
    </location>
</feature>
<keyword evidence="3" id="KW-0413">Isomerase</keyword>
<dbReference type="InterPro" id="IPR006145">
    <property type="entry name" value="PsdUridine_synth_RsuA/RluA"/>
</dbReference>
<dbReference type="SMART" id="SM00363">
    <property type="entry name" value="S4"/>
    <property type="match status" value="1"/>
</dbReference>
<dbReference type="InterPro" id="IPR036986">
    <property type="entry name" value="S4_RNA-bd_sf"/>
</dbReference>
<gene>
    <name evidence="5" type="ORF">LCGC14_0040660</name>
</gene>
<dbReference type="PROSITE" id="PS01149">
    <property type="entry name" value="PSI_RSU"/>
    <property type="match status" value="1"/>
</dbReference>
<comment type="caution">
    <text evidence="5">The sequence shown here is derived from an EMBL/GenBank/DDBJ whole genome shotgun (WGS) entry which is preliminary data.</text>
</comment>
<dbReference type="InterPro" id="IPR042092">
    <property type="entry name" value="PsdUridine_s_RsuA/RluB/E/F_cat"/>
</dbReference>
<dbReference type="SUPFAM" id="SSF55120">
    <property type="entry name" value="Pseudouridine synthase"/>
    <property type="match status" value="1"/>
</dbReference>
<evidence type="ECO:0000259" key="4">
    <source>
        <dbReference type="SMART" id="SM00363"/>
    </source>
</evidence>
<evidence type="ECO:0000256" key="2">
    <source>
        <dbReference type="ARBA" id="ARBA00022884"/>
    </source>
</evidence>
<dbReference type="PANTHER" id="PTHR47683">
    <property type="entry name" value="PSEUDOURIDINE SYNTHASE FAMILY PROTEIN-RELATED"/>
    <property type="match status" value="1"/>
</dbReference>
<dbReference type="Gene3D" id="3.30.70.580">
    <property type="entry name" value="Pseudouridine synthase I, catalytic domain, N-terminal subdomain"/>
    <property type="match status" value="1"/>
</dbReference>
<reference evidence="5" key="1">
    <citation type="journal article" date="2015" name="Nature">
        <title>Complex archaea that bridge the gap between prokaryotes and eukaryotes.</title>
        <authorList>
            <person name="Spang A."/>
            <person name="Saw J.H."/>
            <person name="Jorgensen S.L."/>
            <person name="Zaremba-Niedzwiedzka K."/>
            <person name="Martijn J."/>
            <person name="Lind A.E."/>
            <person name="van Eijk R."/>
            <person name="Schleper C."/>
            <person name="Guy L."/>
            <person name="Ettema T.J."/>
        </authorList>
    </citation>
    <scope>NUCLEOTIDE SEQUENCE</scope>
</reference>
<proteinExistence type="inferred from homology"/>
<dbReference type="Gene3D" id="3.10.290.10">
    <property type="entry name" value="RNA-binding S4 domain"/>
    <property type="match status" value="1"/>
</dbReference>
<dbReference type="PANTHER" id="PTHR47683:SF4">
    <property type="entry name" value="PSEUDOURIDINE SYNTHASE"/>
    <property type="match status" value="1"/>
</dbReference>
<dbReference type="InterPro" id="IPR020094">
    <property type="entry name" value="TruA/RsuA/RluB/E/F_N"/>
</dbReference>
<dbReference type="Gene3D" id="3.30.70.1560">
    <property type="entry name" value="Alpha-L RNA-binding motif"/>
    <property type="match status" value="1"/>
</dbReference>
<dbReference type="GO" id="GO:0009982">
    <property type="term" value="F:pseudouridine synthase activity"/>
    <property type="evidence" value="ECO:0007669"/>
    <property type="project" value="InterPro"/>
</dbReference>
<dbReference type="Pfam" id="PF00849">
    <property type="entry name" value="PseudoU_synth_2"/>
    <property type="match status" value="1"/>
</dbReference>
<dbReference type="NCBIfam" id="NF008097">
    <property type="entry name" value="PRK10839.1"/>
    <property type="match status" value="1"/>
</dbReference>
<dbReference type="InterPro" id="IPR000748">
    <property type="entry name" value="PsdUridine_synth_RsuA/RluB/E/F"/>
</dbReference>
<evidence type="ECO:0000256" key="3">
    <source>
        <dbReference type="ARBA" id="ARBA00023235"/>
    </source>
</evidence>
<dbReference type="NCBIfam" id="TIGR00093">
    <property type="entry name" value="pseudouridine synthase"/>
    <property type="match status" value="1"/>
</dbReference>
<dbReference type="GO" id="GO:0006364">
    <property type="term" value="P:rRNA processing"/>
    <property type="evidence" value="ECO:0007669"/>
    <property type="project" value="UniProtKB-ARBA"/>
</dbReference>
<dbReference type="EMBL" id="LAZR01000008">
    <property type="protein sequence ID" value="KKO08947.1"/>
    <property type="molecule type" value="Genomic_DNA"/>
</dbReference>
<dbReference type="CDD" id="cd02553">
    <property type="entry name" value="PseudoU_synth_RsuA"/>
    <property type="match status" value="1"/>
</dbReference>
<dbReference type="InterPro" id="IPR050343">
    <property type="entry name" value="RsuA_PseudoU_synthase"/>
</dbReference>
<accession>A0A0F9YAB1</accession>
<comment type="similarity">
    <text evidence="1">Belongs to the pseudouridine synthase RsuA family.</text>
</comment>
<dbReference type="InterPro" id="IPR002942">
    <property type="entry name" value="S4_RNA-bd"/>
</dbReference>
<dbReference type="SUPFAM" id="SSF55174">
    <property type="entry name" value="Alpha-L RNA-binding motif"/>
    <property type="match status" value="1"/>
</dbReference>
<keyword evidence="2" id="KW-0694">RNA-binding</keyword>
<organism evidence="5">
    <name type="scientific">marine sediment metagenome</name>
    <dbReference type="NCBI Taxonomy" id="412755"/>
    <lineage>
        <taxon>unclassified sequences</taxon>
        <taxon>metagenomes</taxon>
        <taxon>ecological metagenomes</taxon>
    </lineage>
</organism>
<evidence type="ECO:0000313" key="5">
    <source>
        <dbReference type="EMBL" id="KKO08947.1"/>
    </source>
</evidence>
<protein>
    <recommendedName>
        <fullName evidence="4">RNA-binding S4 domain-containing protein</fullName>
    </recommendedName>
</protein>
<dbReference type="PROSITE" id="PS50889">
    <property type="entry name" value="S4"/>
    <property type="match status" value="1"/>
</dbReference>
<dbReference type="AlphaFoldDB" id="A0A0F9YAB1"/>
<dbReference type="Pfam" id="PF01479">
    <property type="entry name" value="S4"/>
    <property type="match status" value="1"/>
</dbReference>
<evidence type="ECO:0000256" key="1">
    <source>
        <dbReference type="ARBA" id="ARBA00008348"/>
    </source>
</evidence>
<sequence>MSSAKFPMRLDKFLAHATELSRELARRALRGKRVTVNDEVVKSASLSITIEDTVMLDDEVVEIRGPRYFMLYKPEGYVCATTDGDYPTVLDLMGFDGDDLSIAGRLDKDTTGLVLLSDDGQWVHSIISPRRECMKTYVAELDAPIDEAIVQRFSEGFTLRNEVKPTRPAMLRSLQGQQVEVSIGEGRYHQVKRMFAACGRHVEKLHRIKVGGIELDTALAPGEYRALTRAEIGDVSS</sequence>
<name>A0A0F9YAB1_9ZZZZ</name>
<dbReference type="CDD" id="cd00165">
    <property type="entry name" value="S4"/>
    <property type="match status" value="1"/>
</dbReference>